<dbReference type="Proteomes" id="UP000772181">
    <property type="component" value="Unassembled WGS sequence"/>
</dbReference>
<accession>A0A933GJL4</accession>
<reference evidence="1" key="1">
    <citation type="submission" date="2020-07" db="EMBL/GenBank/DDBJ databases">
        <title>Huge and variable diversity of episymbiotic CPR bacteria and DPANN archaea in groundwater ecosystems.</title>
        <authorList>
            <person name="He C.Y."/>
            <person name="Keren R."/>
            <person name="Whittaker M."/>
            <person name="Farag I.F."/>
            <person name="Doudna J."/>
            <person name="Cate J.H.D."/>
            <person name="Banfield J.F."/>
        </authorList>
    </citation>
    <scope>NUCLEOTIDE SEQUENCE</scope>
    <source>
        <strain evidence="1">NC_groundwater_1482_Ag_S-0.65um_47_24</strain>
    </source>
</reference>
<name>A0A933GJL4_UNCTE</name>
<evidence type="ECO:0000313" key="1">
    <source>
        <dbReference type="EMBL" id="MBI4594762.1"/>
    </source>
</evidence>
<dbReference type="AlphaFoldDB" id="A0A933GJL4"/>
<organism evidence="1 2">
    <name type="scientific">Tectimicrobiota bacterium</name>
    <dbReference type="NCBI Taxonomy" id="2528274"/>
    <lineage>
        <taxon>Bacteria</taxon>
        <taxon>Pseudomonadati</taxon>
        <taxon>Nitrospinota/Tectimicrobiota group</taxon>
        <taxon>Candidatus Tectimicrobiota</taxon>
    </lineage>
</organism>
<protein>
    <submittedName>
        <fullName evidence="1">Uncharacterized protein</fullName>
    </submittedName>
</protein>
<sequence length="613" mass="66271">NQAIDKASRTLGMDPKDFQKTLRSWEGINNFMKFSMEQKFADNLGISYEKLAQYKNGFMELTVPREGLGNLGKEPGGLGDVSGLKADHREGGYEILKKQGYTPESFGGTQGHSEAAKIVGEMAHLKGGEPNSEEISRAHKADILSESGLNQAIAKAAKTLDMDGKDINNALSSWKGVSEFISLADTFKTGENAGMSAERLSQFKSDFAGAASNGGTRSLGELSAMTGDHRSIGYKNLQQHGLTGKDFGGREGYEQAAKIVGEMSAIKQEDLSPREISRFQKADMLTESGLNQVIDRATETVGINRKDMNRALGNWEGITKLADFAETQNKPVDLAAMDLANLSQSRQKFAEMVATAASTGKPGSDQGGRYGVAFTPDGKVELKTRRAGTDTKSGDFGAHGHETTSVDRITRDYQDVDKAGVLMSRGTAIDEKTAFEMARKGDPELVRMVTNPYLSDKEREAQIGVLSRTIGNAMSAFIDRKGVSHDYVRGSADLSVGVGGGIIFKASGEARGGVGGERMDRKTTDLRIQETDALIRDSLKTAREQKLGLTETREHLSNAIADKIEVVHLEARNNSPDKFGASAPGDLINKYIEKGQEGFSKSMLENPNYPGPR</sequence>
<gene>
    <name evidence="1" type="ORF">HY730_00100</name>
</gene>
<evidence type="ECO:0000313" key="2">
    <source>
        <dbReference type="Proteomes" id="UP000772181"/>
    </source>
</evidence>
<proteinExistence type="predicted"/>
<comment type="caution">
    <text evidence="1">The sequence shown here is derived from an EMBL/GenBank/DDBJ whole genome shotgun (WGS) entry which is preliminary data.</text>
</comment>
<dbReference type="EMBL" id="JACQWF010000006">
    <property type="protein sequence ID" value="MBI4594762.1"/>
    <property type="molecule type" value="Genomic_DNA"/>
</dbReference>
<feature type="non-terminal residue" evidence="1">
    <location>
        <position position="1"/>
    </location>
</feature>